<evidence type="ECO:0000256" key="9">
    <source>
        <dbReference type="ARBA" id="ARBA00023136"/>
    </source>
</evidence>
<dbReference type="GO" id="GO:0004674">
    <property type="term" value="F:protein serine/threonine kinase activity"/>
    <property type="evidence" value="ECO:0007669"/>
    <property type="project" value="UniProtKB-KW"/>
</dbReference>
<keyword evidence="9 12" id="KW-0472">Membrane</keyword>
<keyword evidence="5 10" id="KW-0547">Nucleotide-binding</keyword>
<dbReference type="PROSITE" id="PS00108">
    <property type="entry name" value="PROTEIN_KINASE_ST"/>
    <property type="match status" value="1"/>
</dbReference>
<dbReference type="InterPro" id="IPR000719">
    <property type="entry name" value="Prot_kinase_dom"/>
</dbReference>
<dbReference type="InterPro" id="IPR011009">
    <property type="entry name" value="Kinase-like_dom_sf"/>
</dbReference>
<protein>
    <recommendedName>
        <fullName evidence="13">Protein kinase domain-containing protein</fullName>
    </recommendedName>
</protein>
<dbReference type="Pfam" id="PF00069">
    <property type="entry name" value="Pkinase"/>
    <property type="match status" value="1"/>
</dbReference>
<comment type="similarity">
    <text evidence="11">Belongs to the protein kinase superfamily.</text>
</comment>
<dbReference type="EMBL" id="JBHFFA010000001">
    <property type="protein sequence ID" value="KAL2649495.1"/>
    <property type="molecule type" value="Genomic_DNA"/>
</dbReference>
<organism evidence="14 15">
    <name type="scientific">Riccia fluitans</name>
    <dbReference type="NCBI Taxonomy" id="41844"/>
    <lineage>
        <taxon>Eukaryota</taxon>
        <taxon>Viridiplantae</taxon>
        <taxon>Streptophyta</taxon>
        <taxon>Embryophyta</taxon>
        <taxon>Marchantiophyta</taxon>
        <taxon>Marchantiopsida</taxon>
        <taxon>Marchantiidae</taxon>
        <taxon>Marchantiales</taxon>
        <taxon>Ricciaceae</taxon>
        <taxon>Riccia</taxon>
    </lineage>
</organism>
<evidence type="ECO:0000256" key="10">
    <source>
        <dbReference type="PROSITE-ProRule" id="PRU10141"/>
    </source>
</evidence>
<sequence length="278" mass="31532">MFPLDPVYTGAIIGIAFFVFLALLCIILRVRRRRMKKHGNPSNGHHINNQGPDEAPDEELAMDKNFLPGKIMGMRYSFEVLSDATKGFVTELGRGGFGVVYKGILSDGSEVAVKELLDSKRAIKDFEAEWIFSKENLLPWETRVEVARGIARGLSYLHEELQIGQAIIHLDIKPENILLIEKFVHKKADFGMAKLIGADQDENSCFWGDFRRIAFLPAWAMRKVLVHSERDIVDPRMNGDFSRQQASDLIIIALLCLQRDPDWRPDMSAVFRMVEGLS</sequence>
<dbReference type="InterPro" id="IPR008271">
    <property type="entry name" value="Ser/Thr_kinase_AS"/>
</dbReference>
<feature type="transmembrane region" description="Helical" evidence="12">
    <location>
        <begin position="6"/>
        <end position="28"/>
    </location>
</feature>
<evidence type="ECO:0000256" key="8">
    <source>
        <dbReference type="ARBA" id="ARBA00022989"/>
    </source>
</evidence>
<keyword evidence="6" id="KW-0418">Kinase</keyword>
<reference evidence="14 15" key="1">
    <citation type="submission" date="2024-09" db="EMBL/GenBank/DDBJ databases">
        <title>Chromosome-scale assembly of Riccia fluitans.</title>
        <authorList>
            <person name="Paukszto L."/>
            <person name="Sawicki J."/>
            <person name="Karawczyk K."/>
            <person name="Piernik-Szablinska J."/>
            <person name="Szczecinska M."/>
            <person name="Mazdziarz M."/>
        </authorList>
    </citation>
    <scope>NUCLEOTIDE SEQUENCE [LARGE SCALE GENOMIC DNA]</scope>
    <source>
        <strain evidence="14">Rf_01</strain>
        <tissue evidence="14">Aerial parts of the thallus</tissue>
    </source>
</reference>
<evidence type="ECO:0000259" key="13">
    <source>
        <dbReference type="PROSITE" id="PS50011"/>
    </source>
</evidence>
<evidence type="ECO:0000256" key="12">
    <source>
        <dbReference type="SAM" id="Phobius"/>
    </source>
</evidence>
<dbReference type="PANTHER" id="PTHR47974:SF9">
    <property type="entry name" value="RECEPTOR-LIKE SERINE_THREONINE-PROTEIN KINASE"/>
    <property type="match status" value="1"/>
</dbReference>
<dbReference type="SUPFAM" id="SSF56112">
    <property type="entry name" value="Protein kinase-like (PK-like)"/>
    <property type="match status" value="1"/>
</dbReference>
<evidence type="ECO:0000256" key="1">
    <source>
        <dbReference type="ARBA" id="ARBA00004167"/>
    </source>
</evidence>
<feature type="domain" description="Protein kinase" evidence="13">
    <location>
        <begin position="1"/>
        <end position="278"/>
    </location>
</feature>
<feature type="binding site" evidence="10">
    <location>
        <position position="124"/>
    </location>
    <ligand>
        <name>ATP</name>
        <dbReference type="ChEBI" id="CHEBI:30616"/>
    </ligand>
</feature>
<dbReference type="GO" id="GO:0016020">
    <property type="term" value="C:membrane"/>
    <property type="evidence" value="ECO:0007669"/>
    <property type="project" value="UniProtKB-SubCell"/>
</dbReference>
<dbReference type="PROSITE" id="PS00107">
    <property type="entry name" value="PROTEIN_KINASE_ATP"/>
    <property type="match status" value="1"/>
</dbReference>
<comment type="caution">
    <text evidence="14">The sequence shown here is derived from an EMBL/GenBank/DDBJ whole genome shotgun (WGS) entry which is preliminary data.</text>
</comment>
<dbReference type="SMART" id="SM00220">
    <property type="entry name" value="S_TKc"/>
    <property type="match status" value="1"/>
</dbReference>
<dbReference type="PANTHER" id="PTHR47974">
    <property type="entry name" value="OS07G0415500 PROTEIN"/>
    <property type="match status" value="1"/>
</dbReference>
<keyword evidence="7 10" id="KW-0067">ATP-binding</keyword>
<gene>
    <name evidence="14" type="ORF">R1flu_017623</name>
</gene>
<keyword evidence="11" id="KW-0723">Serine/threonine-protein kinase</keyword>
<evidence type="ECO:0000256" key="3">
    <source>
        <dbReference type="ARBA" id="ARBA00022692"/>
    </source>
</evidence>
<dbReference type="InterPro" id="IPR017441">
    <property type="entry name" value="Protein_kinase_ATP_BS"/>
</dbReference>
<evidence type="ECO:0000256" key="5">
    <source>
        <dbReference type="ARBA" id="ARBA00022741"/>
    </source>
</evidence>
<dbReference type="Proteomes" id="UP001605036">
    <property type="component" value="Unassembled WGS sequence"/>
</dbReference>
<accession>A0ABD1ZDS3</accession>
<name>A0ABD1ZDS3_9MARC</name>
<keyword evidence="3 12" id="KW-0812">Transmembrane</keyword>
<dbReference type="AlphaFoldDB" id="A0ABD1ZDS3"/>
<keyword evidence="8 12" id="KW-1133">Transmembrane helix</keyword>
<evidence type="ECO:0000256" key="6">
    <source>
        <dbReference type="ARBA" id="ARBA00022777"/>
    </source>
</evidence>
<evidence type="ECO:0000256" key="11">
    <source>
        <dbReference type="RuleBase" id="RU000304"/>
    </source>
</evidence>
<evidence type="ECO:0000256" key="2">
    <source>
        <dbReference type="ARBA" id="ARBA00022679"/>
    </source>
</evidence>
<dbReference type="Gene3D" id="1.10.510.10">
    <property type="entry name" value="Transferase(Phosphotransferase) domain 1"/>
    <property type="match status" value="2"/>
</dbReference>
<dbReference type="GO" id="GO:0005524">
    <property type="term" value="F:ATP binding"/>
    <property type="evidence" value="ECO:0007669"/>
    <property type="project" value="UniProtKB-UniRule"/>
</dbReference>
<dbReference type="Gene3D" id="3.30.200.20">
    <property type="entry name" value="Phosphorylase Kinase, domain 1"/>
    <property type="match status" value="1"/>
</dbReference>
<comment type="subcellular location">
    <subcellularLocation>
        <location evidence="1">Membrane</location>
        <topology evidence="1">Single-pass membrane protein</topology>
    </subcellularLocation>
</comment>
<evidence type="ECO:0000256" key="4">
    <source>
        <dbReference type="ARBA" id="ARBA00022729"/>
    </source>
</evidence>
<keyword evidence="4" id="KW-0732">Signal</keyword>
<keyword evidence="15" id="KW-1185">Reference proteome</keyword>
<dbReference type="PROSITE" id="PS50011">
    <property type="entry name" value="PROTEIN_KINASE_DOM"/>
    <property type="match status" value="1"/>
</dbReference>
<evidence type="ECO:0000313" key="14">
    <source>
        <dbReference type="EMBL" id="KAL2649495.1"/>
    </source>
</evidence>
<evidence type="ECO:0000256" key="7">
    <source>
        <dbReference type="ARBA" id="ARBA00022840"/>
    </source>
</evidence>
<keyword evidence="2" id="KW-0808">Transferase</keyword>
<proteinExistence type="inferred from homology"/>
<evidence type="ECO:0000313" key="15">
    <source>
        <dbReference type="Proteomes" id="UP001605036"/>
    </source>
</evidence>